<evidence type="ECO:0000313" key="3">
    <source>
        <dbReference type="Proteomes" id="UP001219389"/>
    </source>
</evidence>
<reference evidence="2" key="1">
    <citation type="submission" date="2022-10" db="EMBL/GenBank/DDBJ databases">
        <title>Human gut microbiome strain richness.</title>
        <authorList>
            <person name="Chen-Liaw A."/>
        </authorList>
    </citation>
    <scope>NUCLEOTIDE SEQUENCE</scope>
    <source>
        <strain evidence="2">BSD2780120875st1_E1_BSD2780120875_150330</strain>
    </source>
</reference>
<evidence type="ECO:0000259" key="1">
    <source>
        <dbReference type="Pfam" id="PF00270"/>
    </source>
</evidence>
<organism evidence="2 3">
    <name type="scientific">Bacteroides ovatus</name>
    <dbReference type="NCBI Taxonomy" id="28116"/>
    <lineage>
        <taxon>Bacteria</taxon>
        <taxon>Pseudomonadati</taxon>
        <taxon>Bacteroidota</taxon>
        <taxon>Bacteroidia</taxon>
        <taxon>Bacteroidales</taxon>
        <taxon>Bacteroidaceae</taxon>
        <taxon>Bacteroides</taxon>
    </lineage>
</organism>
<accession>A0AAW6HBV8</accession>
<dbReference type="GO" id="GO:0005524">
    <property type="term" value="F:ATP binding"/>
    <property type="evidence" value="ECO:0007669"/>
    <property type="project" value="InterPro"/>
</dbReference>
<dbReference type="Proteomes" id="UP001219389">
    <property type="component" value="Unassembled WGS sequence"/>
</dbReference>
<proteinExistence type="predicted"/>
<dbReference type="InterPro" id="IPR011545">
    <property type="entry name" value="DEAD/DEAH_box_helicase_dom"/>
</dbReference>
<protein>
    <recommendedName>
        <fullName evidence="1">DEAD/DEAH-box helicase domain-containing protein</fullName>
    </recommendedName>
</protein>
<dbReference type="EMBL" id="JAQNZF010000007">
    <property type="protein sequence ID" value="MDC2741937.1"/>
    <property type="molecule type" value="Genomic_DNA"/>
</dbReference>
<name>A0AAW6HBV8_BACOV</name>
<feature type="domain" description="DEAD/DEAH-box helicase" evidence="1">
    <location>
        <begin position="154"/>
        <end position="275"/>
    </location>
</feature>
<dbReference type="RefSeq" id="WP_061447787.1">
    <property type="nucleotide sequence ID" value="NZ_CAXTIO010000012.1"/>
</dbReference>
<dbReference type="Pfam" id="PF00270">
    <property type="entry name" value="DEAD"/>
    <property type="match status" value="1"/>
</dbReference>
<gene>
    <name evidence="2" type="ORF">PO382_06840</name>
</gene>
<evidence type="ECO:0000313" key="2">
    <source>
        <dbReference type="EMBL" id="MDC2741937.1"/>
    </source>
</evidence>
<comment type="caution">
    <text evidence="2">The sequence shown here is derived from an EMBL/GenBank/DDBJ whole genome shotgun (WGS) entry which is preliminary data.</text>
</comment>
<sequence length="756" mass="86374">MSIEDELAKEIAGLDSSFIDELYNLQIPDEKTNLSEVITLGTTPVSEEHSKEVKSSIVENQLEETVPNTYGDLHDAPVEYIEILSSGKVGETKTIPQDTVITSLDNLLFGREPEVIREEVGDSFWNLADFIDKMPHGIIDKKIPGIGATTLEINSKRNSIIVFPTKALAYGKHSKHPNTLYVGSEIKGEKEKVTNQQIEEYLAKDGYKKLLVVADSLGRLLGIIGKENYKDYFLMVDEIDVLQTDNNFRPQLENVIDYYLMFPLKNRCMVTATMKEFSNPHLKTECRFPITWKYNTHRNIDLLHTDNVTQAVIEKVISHPTEKVFIAYNSILQIRNIIASLDEETRKECAILCSEVSIKEAGEYFAPKLGDNDTLPARINFATCCYFTGIDIEDSYHLITVSDVRRSHSMLTLDRMTQIHGRCRKDNGILSETIIYNTLGYVSVMESMEKDTATLLNKAQKVLKVLESADTISQGDYTLADLFAIIKEAIREKAQERIAGNELINLTRKDIYGKNVPAYLNIDYIIERIDLYASYFMPETLKEVLGKQVNIISYKSLPYGVSPEQNSIEKTNKDAQNKLTDSYIQEAIDNIKVLSTTGQLNDNTLHLYIRQSRSRTKIFLERFIKLYKYVDLDSLLHQLWEIRTSNNIAYKNLNNAVMYWALDEEHPFKVAIRRSFTLNKSYSASEIQEILAPIVQYHLHKVLKPRKYVALLKSIYATDRTSGNKYTIRGENPRGFKEHTGRIATKENNLLKLFVL</sequence>
<dbReference type="AlphaFoldDB" id="A0AAW6HBV8"/>
<dbReference type="GO" id="GO:0003676">
    <property type="term" value="F:nucleic acid binding"/>
    <property type="evidence" value="ECO:0007669"/>
    <property type="project" value="InterPro"/>
</dbReference>